<dbReference type="SUPFAM" id="SSF56317">
    <property type="entry name" value="Carbon-nitrogen hydrolase"/>
    <property type="match status" value="1"/>
</dbReference>
<dbReference type="PANTHER" id="PTHR47799">
    <property type="entry name" value="OMEGA-AMIDASE YAFV"/>
    <property type="match status" value="1"/>
</dbReference>
<dbReference type="PANTHER" id="PTHR47799:SF1">
    <property type="entry name" value="OMEGA-AMIDASE YAFV"/>
    <property type="match status" value="1"/>
</dbReference>
<gene>
    <name evidence="2" type="ORF">POREN0001_1314</name>
</gene>
<evidence type="ECO:0000313" key="3">
    <source>
        <dbReference type="Proteomes" id="UP000004295"/>
    </source>
</evidence>
<dbReference type="CDD" id="cd07575">
    <property type="entry name" value="Xc-1258_like"/>
    <property type="match status" value="1"/>
</dbReference>
<proteinExistence type="predicted"/>
<dbReference type="Proteomes" id="UP000004295">
    <property type="component" value="Unassembled WGS sequence"/>
</dbReference>
<evidence type="ECO:0000313" key="2">
    <source>
        <dbReference type="EMBL" id="EEN83702.1"/>
    </source>
</evidence>
<dbReference type="EMBL" id="ACNN01000005">
    <property type="protein sequence ID" value="EEN83702.1"/>
    <property type="molecule type" value="Genomic_DNA"/>
</dbReference>
<sequence length="267" mass="30256">MAQETLTLALAQCDIVWENPTENLQVMRETFAQAAQGGAEIVVFPEVMTTGFSMHLEAIAEPFESSPSLQSIRAMVQQYGVAVVSSLLVKEGDKYFNRIFFITPEGEEFFQDKRHLFRMGGEAKQVSPAGGRHVFLYRGWNILLIACYDMRFPVWCRNRANEYDLLIDVANWPEPRRLVWSTLLRARAMENLAYVCGVNRVGRDAEGLVYTGDSALIDPKGRELAALEERRIELKIATLERAPLDKLRKKFPVYLDADEFSIVGATL</sequence>
<dbReference type="Pfam" id="PF00795">
    <property type="entry name" value="CN_hydrolase"/>
    <property type="match status" value="1"/>
</dbReference>
<dbReference type="GO" id="GO:0050152">
    <property type="term" value="F:omega-amidase activity"/>
    <property type="evidence" value="ECO:0007669"/>
    <property type="project" value="TreeGrafter"/>
</dbReference>
<dbReference type="PROSITE" id="PS50263">
    <property type="entry name" value="CN_HYDROLASE"/>
    <property type="match status" value="1"/>
</dbReference>
<keyword evidence="2" id="KW-0378">Hydrolase</keyword>
<dbReference type="STRING" id="553175.POREN0001_1314"/>
<dbReference type="Gene3D" id="3.60.110.10">
    <property type="entry name" value="Carbon-nitrogen hydrolase"/>
    <property type="match status" value="1"/>
</dbReference>
<dbReference type="InterPro" id="IPR052737">
    <property type="entry name" value="Omega-amidase_YafV"/>
</dbReference>
<dbReference type="EC" id="3.5.-.-" evidence="2"/>
<accession>C3J870</accession>
<dbReference type="GO" id="GO:0106008">
    <property type="term" value="F:2-oxoglutaramate amidase activity"/>
    <property type="evidence" value="ECO:0007669"/>
    <property type="project" value="TreeGrafter"/>
</dbReference>
<evidence type="ECO:0000259" key="1">
    <source>
        <dbReference type="PROSITE" id="PS50263"/>
    </source>
</evidence>
<feature type="domain" description="CN hydrolase" evidence="1">
    <location>
        <begin position="6"/>
        <end position="246"/>
    </location>
</feature>
<comment type="caution">
    <text evidence="2">The sequence shown here is derived from an EMBL/GenBank/DDBJ whole genome shotgun (WGS) entry which is preliminary data.</text>
</comment>
<dbReference type="RefSeq" id="WP_004332169.1">
    <property type="nucleotide sequence ID" value="NZ_ACNN01000005.1"/>
</dbReference>
<keyword evidence="3" id="KW-1185">Reference proteome</keyword>
<organism evidence="2 3">
    <name type="scientific">Porphyromonas endodontalis (strain ATCC 35406 / DSM 24491 / JCM 8526 / CCUG 16442 / BCRC 14492 / NCTC 13058 / HG 370)</name>
    <name type="common">Bacteroides endodontalis</name>
    <dbReference type="NCBI Taxonomy" id="553175"/>
    <lineage>
        <taxon>Bacteria</taxon>
        <taxon>Pseudomonadati</taxon>
        <taxon>Bacteroidota</taxon>
        <taxon>Bacteroidia</taxon>
        <taxon>Bacteroidales</taxon>
        <taxon>Porphyromonadaceae</taxon>
        <taxon>Porphyromonas</taxon>
    </lineage>
</organism>
<dbReference type="InterPro" id="IPR036526">
    <property type="entry name" value="C-N_Hydrolase_sf"/>
</dbReference>
<dbReference type="eggNOG" id="COG0388">
    <property type="taxonomic scope" value="Bacteria"/>
</dbReference>
<dbReference type="AlphaFoldDB" id="C3J870"/>
<protein>
    <submittedName>
        <fullName evidence="2">Hydrolase, carbon-nitrogen family</fullName>
        <ecNumber evidence="2">3.5.-.-</ecNumber>
    </submittedName>
</protein>
<reference evidence="2 3" key="1">
    <citation type="submission" date="2009-04" db="EMBL/GenBank/DDBJ databases">
        <authorList>
            <person name="Sebastian Y."/>
            <person name="Madupu R."/>
            <person name="Durkin A.S."/>
            <person name="Torralba M."/>
            <person name="Methe B."/>
            <person name="Sutton G.G."/>
            <person name="Strausberg R.L."/>
            <person name="Nelson K.E."/>
        </authorList>
    </citation>
    <scope>NUCLEOTIDE SEQUENCE [LARGE SCALE GENOMIC DNA]</scope>
    <source>
        <strain evidence="3">ATCC 35406 / BCRC 14492 / JCM 8526 / NCTC 13058 / HG 370</strain>
    </source>
</reference>
<name>C3J870_POREA</name>
<dbReference type="InterPro" id="IPR003010">
    <property type="entry name" value="C-N_Hydrolase"/>
</dbReference>
<dbReference type="GeneID" id="93365619"/>